<reference evidence="1 2" key="1">
    <citation type="journal article" date="2007" name="Proc. Natl. Acad. Sci. U.S.A.">
        <title>The genome of Syntrophus aciditrophicus: life at the thermodynamic limit of microbial growth.</title>
        <authorList>
            <person name="McInerney M.J."/>
            <person name="Rohlin L."/>
            <person name="Mouttaki H."/>
            <person name="Kim U."/>
            <person name="Krupp R.S."/>
            <person name="Rios-Hernandez L."/>
            <person name="Sieber J."/>
            <person name="Struchtemeyer C.G."/>
            <person name="Bhattacharyya A."/>
            <person name="Campbell J.W."/>
            <person name="Gunsalus R.P."/>
        </authorList>
    </citation>
    <scope>NUCLEOTIDE SEQUENCE [LARGE SCALE GENOMIC DNA]</scope>
    <source>
        <strain evidence="1 2">SB</strain>
    </source>
</reference>
<dbReference type="EMBL" id="CP000252">
    <property type="protein sequence ID" value="ABC76693.1"/>
    <property type="molecule type" value="Genomic_DNA"/>
</dbReference>
<evidence type="ECO:0000313" key="1">
    <source>
        <dbReference type="EMBL" id="ABC76693.1"/>
    </source>
</evidence>
<evidence type="ECO:0000313" key="2">
    <source>
        <dbReference type="Proteomes" id="UP000001933"/>
    </source>
</evidence>
<dbReference type="Proteomes" id="UP000001933">
    <property type="component" value="Chromosome"/>
</dbReference>
<sequence length="263" mass="30786">MMDPPSAYLNGNYVNGGFIMNKKFHLNAETLPGFIKKAEKTILRPKTLYKWYDIVNGVSVKRQNGTTQTMWAVASNTFRGFHRIQKGCPGASIVFRNYFVSNKHRLLTEILSAKNSTELHHVEKRVCTDIRPKLSNIRQGSLDSYGRIRKPVDLYFQNLICMAQELDRSRVNLVPYLFLALDSQMFSDPNVFTDEELRAFHLSRRSTYKDVTDEKMYIQLQDILSKKATQLSNRDAKFYRIYFDMLWNNRHQNWGSNFFETNP</sequence>
<protein>
    <submittedName>
        <fullName evidence="1">Hypothetical cytosolic protein</fullName>
    </submittedName>
</protein>
<gene>
    <name evidence="1" type="ORF">SYN_02906</name>
</gene>
<dbReference type="STRING" id="56780.SYN_02906"/>
<dbReference type="AlphaFoldDB" id="Q2LRI7"/>
<accession>Q2LRI7</accession>
<organism evidence="1 2">
    <name type="scientific">Syntrophus aciditrophicus (strain SB)</name>
    <dbReference type="NCBI Taxonomy" id="56780"/>
    <lineage>
        <taxon>Bacteria</taxon>
        <taxon>Pseudomonadati</taxon>
        <taxon>Thermodesulfobacteriota</taxon>
        <taxon>Syntrophia</taxon>
        <taxon>Syntrophales</taxon>
        <taxon>Syntrophaceae</taxon>
        <taxon>Syntrophus</taxon>
    </lineage>
</organism>
<dbReference type="eggNOG" id="ENOG503427F">
    <property type="taxonomic scope" value="Bacteria"/>
</dbReference>
<keyword evidence="2" id="KW-1185">Reference proteome</keyword>
<name>Q2LRI7_SYNAS</name>
<dbReference type="InParanoid" id="Q2LRI7"/>
<dbReference type="HOGENOM" id="CLU_1154835_0_0_7"/>
<proteinExistence type="predicted"/>
<dbReference type="KEGG" id="sat:SYN_02906"/>